<reference evidence="2" key="1">
    <citation type="journal article" date="2019" name="Int. J. Syst. Evol. Microbiol.">
        <title>The Global Catalogue of Microorganisms (GCM) 10K type strain sequencing project: providing services to taxonomists for standard genome sequencing and annotation.</title>
        <authorList>
            <consortium name="The Broad Institute Genomics Platform"/>
            <consortium name="The Broad Institute Genome Sequencing Center for Infectious Disease"/>
            <person name="Wu L."/>
            <person name="Ma J."/>
        </authorList>
    </citation>
    <scope>NUCLEOTIDE SEQUENCE [LARGE SCALE GENOMIC DNA]</scope>
    <source>
        <strain evidence="2">CGMCC 1.15103</strain>
    </source>
</reference>
<gene>
    <name evidence="1" type="ORF">GCM10011400_26230</name>
</gene>
<name>A0ABQ1MC33_9BURK</name>
<accession>A0ABQ1MC33</accession>
<evidence type="ECO:0000313" key="2">
    <source>
        <dbReference type="Proteomes" id="UP000602004"/>
    </source>
</evidence>
<evidence type="ECO:0008006" key="3">
    <source>
        <dbReference type="Google" id="ProtNLM"/>
    </source>
</evidence>
<evidence type="ECO:0000313" key="1">
    <source>
        <dbReference type="EMBL" id="GGC38362.1"/>
    </source>
</evidence>
<dbReference type="Proteomes" id="UP000602004">
    <property type="component" value="Unassembled WGS sequence"/>
</dbReference>
<dbReference type="EMBL" id="BMHL01000004">
    <property type="protein sequence ID" value="GGC38362.1"/>
    <property type="molecule type" value="Genomic_DNA"/>
</dbReference>
<sequence length="70" mass="7963">MPAVLRVCWLSATRVKPYARRKTMYIAVLVPTLQQMHIHSDAALALHSVKPHWLVVSWHRVKALLPNPAS</sequence>
<comment type="caution">
    <text evidence="1">The sequence shown here is derived from an EMBL/GenBank/DDBJ whole genome shotgun (WGS) entry which is preliminary data.</text>
</comment>
<protein>
    <recommendedName>
        <fullName evidence="3">Secreted protein</fullName>
    </recommendedName>
</protein>
<proteinExistence type="predicted"/>
<organism evidence="1 2">
    <name type="scientific">Paraburkholderia caffeinilytica</name>
    <dbReference type="NCBI Taxonomy" id="1761016"/>
    <lineage>
        <taxon>Bacteria</taxon>
        <taxon>Pseudomonadati</taxon>
        <taxon>Pseudomonadota</taxon>
        <taxon>Betaproteobacteria</taxon>
        <taxon>Burkholderiales</taxon>
        <taxon>Burkholderiaceae</taxon>
        <taxon>Paraburkholderia</taxon>
    </lineage>
</organism>
<keyword evidence="2" id="KW-1185">Reference proteome</keyword>